<dbReference type="Gene3D" id="2.40.290.10">
    <property type="match status" value="1"/>
</dbReference>
<keyword evidence="6" id="KW-0158">Chromosome</keyword>
<dbReference type="GO" id="GO:0000781">
    <property type="term" value="C:chromosome, telomeric region"/>
    <property type="evidence" value="ECO:0007669"/>
    <property type="project" value="UniProtKB-SubCell"/>
</dbReference>
<dbReference type="InterPro" id="IPR024193">
    <property type="entry name" value="Ku80"/>
</dbReference>
<keyword evidence="14" id="KW-0233">DNA recombination</keyword>
<proteinExistence type="inferred from homology"/>
<dbReference type="CDD" id="cd00873">
    <property type="entry name" value="KU80"/>
    <property type="match status" value="1"/>
</dbReference>
<dbReference type="FunFam" id="1.10.1600.10:FF:000002">
    <property type="entry name" value="X-ray repair cross-complementing protein 5"/>
    <property type="match status" value="1"/>
</dbReference>
<dbReference type="EMBL" id="BQXU01000008">
    <property type="protein sequence ID" value="GKT44032.1"/>
    <property type="molecule type" value="Genomic_DNA"/>
</dbReference>
<evidence type="ECO:0000256" key="2">
    <source>
        <dbReference type="ARBA" id="ARBA00004574"/>
    </source>
</evidence>
<reference evidence="22 23" key="1">
    <citation type="submission" date="2022-03" db="EMBL/GenBank/DDBJ databases">
        <title>Genome data of Colletotrichum spp.</title>
        <authorList>
            <person name="Utami Y.D."/>
            <person name="Hiruma K."/>
        </authorList>
    </citation>
    <scope>NUCLEOTIDE SEQUENCE [LARGE SCALE GENOMIC DNA]</scope>
    <source>
        <strain evidence="22 23">MAFF 239500</strain>
    </source>
</reference>
<keyword evidence="10 22" id="KW-0347">Helicase</keyword>
<evidence type="ECO:0000313" key="22">
    <source>
        <dbReference type="EMBL" id="GKT44032.1"/>
    </source>
</evidence>
<feature type="region of interest" description="Disordered" evidence="20">
    <location>
        <begin position="264"/>
        <end position="293"/>
    </location>
</feature>
<evidence type="ECO:0000256" key="6">
    <source>
        <dbReference type="ARBA" id="ARBA00022454"/>
    </source>
</evidence>
<dbReference type="Pfam" id="PF08785">
    <property type="entry name" value="Ku_PK_bind"/>
    <property type="match status" value="1"/>
</dbReference>
<feature type="compositionally biased region" description="Polar residues" evidence="20">
    <location>
        <begin position="264"/>
        <end position="283"/>
    </location>
</feature>
<evidence type="ECO:0000256" key="3">
    <source>
        <dbReference type="ARBA" id="ARBA00007726"/>
    </source>
</evidence>
<evidence type="ECO:0000256" key="17">
    <source>
        <dbReference type="ARBA" id="ARBA00024890"/>
    </source>
</evidence>
<dbReference type="GO" id="GO:0006310">
    <property type="term" value="P:DNA recombination"/>
    <property type="evidence" value="ECO:0007669"/>
    <property type="project" value="UniProtKB-KW"/>
</dbReference>
<dbReference type="EC" id="3.6.4.12" evidence="4"/>
<dbReference type="GO" id="GO:0006303">
    <property type="term" value="P:double-strand break repair via nonhomologous end joining"/>
    <property type="evidence" value="ECO:0007669"/>
    <property type="project" value="InterPro"/>
</dbReference>
<dbReference type="InterPro" id="IPR005161">
    <property type="entry name" value="Ku_N"/>
</dbReference>
<evidence type="ECO:0000256" key="13">
    <source>
        <dbReference type="ARBA" id="ARBA00023125"/>
    </source>
</evidence>
<dbReference type="GO" id="GO:0003678">
    <property type="term" value="F:DNA helicase activity"/>
    <property type="evidence" value="ECO:0007669"/>
    <property type="project" value="UniProtKB-EC"/>
</dbReference>
<comment type="function">
    <text evidence="17">Single-stranded DNA-dependent ATP-dependent helicase. Involved in non-homologous end joining (NHEJ) DNA double strand break repair. DNA-binding is sequence-independent but has a high affinity to nicks in double-stranded DNA and to the ends of duplex DNA. Binds to naturally occurring chromosomal ends, and therefore provides chromosomal end protection. Required also for telomere recombination to repair telomeric ends in the absence of telomerase. KU70, of the KU70/KU80 heterodimer, binds to the stem loop of TLC1, the RNA component of telomerase. Involved in telomere maintenance. Interacts with telomeric repeats and subtelomeric sequences thereby controlling telomere length and protecting against subtelomeric rearrangement. Maintains telomeric chromatin, which is involved in silencing the expression of genes located at the telomere. Required for mating-type switching.</text>
</comment>
<keyword evidence="12" id="KW-0779">Telomere</keyword>
<accession>A0AA37NW84</accession>
<dbReference type="InterPro" id="IPR036494">
    <property type="entry name" value="Ku_C_sf"/>
</dbReference>
<sequence>MADKEASVYIVDLGSSMADCHNGRIESDLDWSMRYVWDKISTTVAASRKTWTVGVIGIKTDETRNAMQDDEGYENISVLQELGPMTMTSLRELKEVIKPSETETGDAVSAVVLAVDMIETFTKKLKFKRRIYLITDGLAPIDEDGVDSIAKKINHDRIELIGVDFDDAEYGFKEEDKPSIKKKNEKLLKGLVSQCDNAQFATIAEAIGELDTPRLKPVRPYKTYDGPLTLGLADPPPELKIPPTPVVINVERYFKTKQAKPPTASTVVVSTEGQGAASQSTHTLDGEPMEGVESTSGFAAVKSARTYKINDPEAPGGKRDVEFESLAKGYEYGRTAVAISESEWNVTKLETVKSFSIIGFIPCEKYEPFLNMGETCMTVGRKFDEKSQLALSSLIHALYELESYAVARLVVKEKKDPVLVLLAPRIEPDMECLYDVPLPFAEDVRGYQFPPLDRVITVSGQKITTNHRLLPGDELTDAMSDYVDSMDLGTFGADDEGNPSEYAAIDDTYNPIIHRINQAIRQRAVNPDGPIDPVPPILVRYAAPPEDLVEKSKTQVEALISAAQVKKVPPKAKGKRKYESSKPLSGLDIDALLGTQPKRPKISAENAIPEFKRALAVADEVDAIRDAARQMGDIVARLVADSFGDANYARAAENLGVLRSGLVDLEEPGVYNDIIKDLKGKMLSGELGGDRREMWWKIRTSRLGLVDQATSEVSDVTSEQADEVCFSVHDEAWRSMANVITVFEIKMMGYEAGVYSCKSGVSITGPNRTRASFYDHLSASIHPSSLGVMWHLHRNLSSSVNRLLLASHVQFLLVLLGSRRNRQANHRLDSVGRVVARVMQVAVLDTQVSENQAQAAALRLLAPGLMHVLGVEGAAHDAANAPQLHAHTVQIPEIGSEVVAEKDNVTETSVGVGNAPLASNREIADCGDDHVAEIAELGLGATLDVFAVADVTVLVGDEVAVLDERDPVAAILAKRDAGKVSGVQGRQSDFKNGTVMFFGDLNIDAHKNNILIPGMGCRLVQCDLLLLLGDFACFGTETEEQLRVIE</sequence>
<dbReference type="Proteomes" id="UP001055115">
    <property type="component" value="Unassembled WGS sequence"/>
</dbReference>
<evidence type="ECO:0000256" key="20">
    <source>
        <dbReference type="SAM" id="MobiDB-lite"/>
    </source>
</evidence>
<dbReference type="GO" id="GO:0000723">
    <property type="term" value="P:telomere maintenance"/>
    <property type="evidence" value="ECO:0007669"/>
    <property type="project" value="InterPro"/>
</dbReference>
<evidence type="ECO:0000256" key="12">
    <source>
        <dbReference type="ARBA" id="ARBA00022895"/>
    </source>
</evidence>
<dbReference type="FunFam" id="3.40.50.410:FF:000073">
    <property type="entry name" value="ATP-dependent DNA helicase II subunit 2"/>
    <property type="match status" value="1"/>
</dbReference>
<evidence type="ECO:0000256" key="11">
    <source>
        <dbReference type="ARBA" id="ARBA00022840"/>
    </source>
</evidence>
<dbReference type="SMART" id="SM00559">
    <property type="entry name" value="Ku78"/>
    <property type="match status" value="1"/>
</dbReference>
<evidence type="ECO:0000256" key="4">
    <source>
        <dbReference type="ARBA" id="ARBA00012551"/>
    </source>
</evidence>
<dbReference type="GeneID" id="73325015"/>
<comment type="similarity">
    <text evidence="3">Belongs to the ku80 family.</text>
</comment>
<evidence type="ECO:0000256" key="1">
    <source>
        <dbReference type="ARBA" id="ARBA00004123"/>
    </source>
</evidence>
<dbReference type="Pfam" id="PF02735">
    <property type="entry name" value="Ku"/>
    <property type="match status" value="1"/>
</dbReference>
<evidence type="ECO:0000256" key="16">
    <source>
        <dbReference type="ARBA" id="ARBA00023242"/>
    </source>
</evidence>
<comment type="catalytic activity">
    <reaction evidence="19">
        <text>ATP + H2O = ADP + phosphate + H(+)</text>
        <dbReference type="Rhea" id="RHEA:13065"/>
        <dbReference type="ChEBI" id="CHEBI:15377"/>
        <dbReference type="ChEBI" id="CHEBI:15378"/>
        <dbReference type="ChEBI" id="CHEBI:30616"/>
        <dbReference type="ChEBI" id="CHEBI:43474"/>
        <dbReference type="ChEBI" id="CHEBI:456216"/>
        <dbReference type="EC" id="3.6.4.12"/>
    </reaction>
</comment>
<dbReference type="SUPFAM" id="SSF100939">
    <property type="entry name" value="SPOC domain-like"/>
    <property type="match status" value="1"/>
</dbReference>
<dbReference type="Gene3D" id="1.25.40.240">
    <property type="entry name" value="Ku, C-terminal domain"/>
    <property type="match status" value="1"/>
</dbReference>
<protein>
    <recommendedName>
        <fullName evidence="5">ATP-dependent DNA helicase II subunit 2</fullName>
        <ecNumber evidence="4">3.6.4.12</ecNumber>
    </recommendedName>
    <alternativeName>
        <fullName evidence="18">ATP-dependent DNA helicase II subunit Ku80</fullName>
    </alternativeName>
</protein>
<keyword evidence="7" id="KW-0547">Nucleotide-binding</keyword>
<gene>
    <name evidence="22" type="ORF">ColSpa_04213</name>
</gene>
<comment type="subcellular location">
    <subcellularLocation>
        <location evidence="2">Chromosome</location>
        <location evidence="2">Telomere</location>
    </subcellularLocation>
    <subcellularLocation>
        <location evidence="1">Nucleus</location>
    </subcellularLocation>
</comment>
<feature type="domain" description="Ku" evidence="21">
    <location>
        <begin position="318"/>
        <end position="455"/>
    </location>
</feature>
<dbReference type="Pfam" id="PF03731">
    <property type="entry name" value="Ku_N"/>
    <property type="match status" value="1"/>
</dbReference>
<evidence type="ECO:0000256" key="14">
    <source>
        <dbReference type="ARBA" id="ARBA00023172"/>
    </source>
</evidence>
<organism evidence="22 23">
    <name type="scientific">Colletotrichum spaethianum</name>
    <dbReference type="NCBI Taxonomy" id="700344"/>
    <lineage>
        <taxon>Eukaryota</taxon>
        <taxon>Fungi</taxon>
        <taxon>Dikarya</taxon>
        <taxon>Ascomycota</taxon>
        <taxon>Pezizomycotina</taxon>
        <taxon>Sordariomycetes</taxon>
        <taxon>Hypocreomycetidae</taxon>
        <taxon>Glomerellales</taxon>
        <taxon>Glomerellaceae</taxon>
        <taxon>Colletotrichum</taxon>
        <taxon>Colletotrichum spaethianum species complex</taxon>
    </lineage>
</organism>
<keyword evidence="15" id="KW-0234">DNA repair</keyword>
<name>A0AA37NW84_9PEZI</name>
<keyword evidence="13" id="KW-0238">DNA-binding</keyword>
<dbReference type="GO" id="GO:0003684">
    <property type="term" value="F:damaged DNA binding"/>
    <property type="evidence" value="ECO:0007669"/>
    <property type="project" value="InterPro"/>
</dbReference>
<evidence type="ECO:0000256" key="15">
    <source>
        <dbReference type="ARBA" id="ARBA00023204"/>
    </source>
</evidence>
<dbReference type="AlphaFoldDB" id="A0AA37NW84"/>
<dbReference type="InterPro" id="IPR036465">
    <property type="entry name" value="vWFA_dom_sf"/>
</dbReference>
<dbReference type="SUPFAM" id="SSF53300">
    <property type="entry name" value="vWA-like"/>
    <property type="match status" value="1"/>
</dbReference>
<keyword evidence="9" id="KW-0378">Hydrolase</keyword>
<evidence type="ECO:0000259" key="21">
    <source>
        <dbReference type="SMART" id="SM00559"/>
    </source>
</evidence>
<evidence type="ECO:0000313" key="23">
    <source>
        <dbReference type="Proteomes" id="UP001055115"/>
    </source>
</evidence>
<dbReference type="Gene3D" id="3.40.50.410">
    <property type="entry name" value="von Willebrand factor, type A domain"/>
    <property type="match status" value="1"/>
</dbReference>
<evidence type="ECO:0000256" key="9">
    <source>
        <dbReference type="ARBA" id="ARBA00022801"/>
    </source>
</evidence>
<evidence type="ECO:0000256" key="10">
    <source>
        <dbReference type="ARBA" id="ARBA00022806"/>
    </source>
</evidence>
<dbReference type="GO" id="GO:0005524">
    <property type="term" value="F:ATP binding"/>
    <property type="evidence" value="ECO:0007669"/>
    <property type="project" value="UniProtKB-KW"/>
</dbReference>
<evidence type="ECO:0000256" key="8">
    <source>
        <dbReference type="ARBA" id="ARBA00022763"/>
    </source>
</evidence>
<keyword evidence="8" id="KW-0227">DNA damage</keyword>
<dbReference type="GO" id="GO:0042162">
    <property type="term" value="F:telomeric DNA binding"/>
    <property type="evidence" value="ECO:0007669"/>
    <property type="project" value="InterPro"/>
</dbReference>
<evidence type="ECO:0000256" key="7">
    <source>
        <dbReference type="ARBA" id="ARBA00022741"/>
    </source>
</evidence>
<dbReference type="GO" id="GO:0003690">
    <property type="term" value="F:double-stranded DNA binding"/>
    <property type="evidence" value="ECO:0007669"/>
    <property type="project" value="TreeGrafter"/>
</dbReference>
<keyword evidence="23" id="KW-1185">Reference proteome</keyword>
<dbReference type="Gene3D" id="1.10.1600.10">
    <property type="match status" value="1"/>
</dbReference>
<dbReference type="SUPFAM" id="SSF101420">
    <property type="entry name" value="C-terminal domain of Ku80"/>
    <property type="match status" value="1"/>
</dbReference>
<dbReference type="RefSeq" id="XP_049126382.1">
    <property type="nucleotide sequence ID" value="XM_049270425.1"/>
</dbReference>
<dbReference type="GO" id="GO:0043564">
    <property type="term" value="C:Ku70:Ku80 complex"/>
    <property type="evidence" value="ECO:0007669"/>
    <property type="project" value="InterPro"/>
</dbReference>
<dbReference type="GO" id="GO:0016787">
    <property type="term" value="F:hydrolase activity"/>
    <property type="evidence" value="ECO:0007669"/>
    <property type="project" value="UniProtKB-KW"/>
</dbReference>
<evidence type="ECO:0000256" key="19">
    <source>
        <dbReference type="ARBA" id="ARBA00047995"/>
    </source>
</evidence>
<dbReference type="PANTHER" id="PTHR12604:SF4">
    <property type="entry name" value="X-RAY REPAIR CROSS-COMPLEMENTING PROTEIN 5"/>
    <property type="match status" value="1"/>
</dbReference>
<dbReference type="InterPro" id="IPR014893">
    <property type="entry name" value="Ku_PK_bind"/>
</dbReference>
<dbReference type="InterPro" id="IPR006164">
    <property type="entry name" value="DNA_bd_Ku70/Ku80"/>
</dbReference>
<dbReference type="PANTHER" id="PTHR12604">
    <property type="entry name" value="KU AUTOANTIGEN DNA HELICASE"/>
    <property type="match status" value="1"/>
</dbReference>
<evidence type="ECO:0000256" key="18">
    <source>
        <dbReference type="ARBA" id="ARBA00031847"/>
    </source>
</evidence>
<keyword evidence="16" id="KW-0539">Nucleus</keyword>
<keyword evidence="11" id="KW-0067">ATP-binding</keyword>
<comment type="caution">
    <text evidence="22">The sequence shown here is derived from an EMBL/GenBank/DDBJ whole genome shotgun (WGS) entry which is preliminary data.</text>
</comment>
<dbReference type="InterPro" id="IPR016194">
    <property type="entry name" value="SPOC-like_C_dom_sf"/>
</dbReference>
<evidence type="ECO:0000256" key="5">
    <source>
        <dbReference type="ARBA" id="ARBA00021792"/>
    </source>
</evidence>